<protein>
    <submittedName>
        <fullName evidence="2">CubicO group peptidase (Beta-lactamase class C family)</fullName>
    </submittedName>
</protein>
<dbReference type="InterPro" id="IPR012338">
    <property type="entry name" value="Beta-lactam/transpept-like"/>
</dbReference>
<sequence length="394" mass="43155">MQLDKNVSARGHDFQLHGSYDEAFAGVVEAFAANYVEEEEIGSATTVYVDGRKVVDVWGGYRDADHSKPWNEDTIVCMMSVAKGLSGMTFNTLIDQGLVDPEVPVAHYWPEFAQNGKEGVLVRHVLDHTAGLPVVLEPLWKGAIYANDVIVAALERQAPLWEPGTTAAYHIHTQGNLLGEIARRVTGRRFRDILQEDVILPLGGDYRIGNIFGADNERCAELVPTVVGTLFERKDSEPDSLLAKGFVQHPDEPIGQTLNSPGWRIADIASANGHGTARTVARVYAAIARGGSIDGVTLMRPETVSNMLVEQHNQVEKMQQRPYHQGRGILLNTPESVWMGPQPRAFGHHGFGGSIGMGDPEAKIGFSYACNKMHARGDNGPRARRIIEALYEAL</sequence>
<keyword evidence="3" id="KW-1185">Reference proteome</keyword>
<reference evidence="2" key="1">
    <citation type="submission" date="2023-07" db="EMBL/GenBank/DDBJ databases">
        <title>Genomic Encyclopedia of Type Strains, Phase IV (KMG-IV): sequencing the most valuable type-strain genomes for metagenomic binning, comparative biology and taxonomic classification.</title>
        <authorList>
            <person name="Goeker M."/>
        </authorList>
    </citation>
    <scope>NUCLEOTIDE SEQUENCE</scope>
    <source>
        <strain evidence="2">DSM 21202</strain>
    </source>
</reference>
<dbReference type="InterPro" id="IPR001466">
    <property type="entry name" value="Beta-lactam-related"/>
</dbReference>
<dbReference type="PANTHER" id="PTHR43319:SF3">
    <property type="entry name" value="BETA-LACTAMASE-RELATED DOMAIN-CONTAINING PROTEIN"/>
    <property type="match status" value="1"/>
</dbReference>
<dbReference type="Proteomes" id="UP001229244">
    <property type="component" value="Unassembled WGS sequence"/>
</dbReference>
<name>A0AAE3VPR4_9HYPH</name>
<gene>
    <name evidence="2" type="ORF">J2S73_002240</name>
</gene>
<dbReference type="AlphaFoldDB" id="A0AAE3VPR4"/>
<dbReference type="SUPFAM" id="SSF56601">
    <property type="entry name" value="beta-lactamase/transpeptidase-like"/>
    <property type="match status" value="1"/>
</dbReference>
<dbReference type="RefSeq" id="WP_306885612.1">
    <property type="nucleotide sequence ID" value="NZ_JAUSUL010000002.1"/>
</dbReference>
<dbReference type="EMBL" id="JAUSUL010000002">
    <property type="protein sequence ID" value="MDQ0315783.1"/>
    <property type="molecule type" value="Genomic_DNA"/>
</dbReference>
<dbReference type="Gene3D" id="3.40.710.10">
    <property type="entry name" value="DD-peptidase/beta-lactamase superfamily"/>
    <property type="match status" value="1"/>
</dbReference>
<proteinExistence type="predicted"/>
<evidence type="ECO:0000313" key="2">
    <source>
        <dbReference type="EMBL" id="MDQ0315783.1"/>
    </source>
</evidence>
<evidence type="ECO:0000259" key="1">
    <source>
        <dbReference type="Pfam" id="PF00144"/>
    </source>
</evidence>
<dbReference type="InterPro" id="IPR052907">
    <property type="entry name" value="Beta-lactamase/esterase"/>
</dbReference>
<accession>A0AAE3VPR4</accession>
<organism evidence="2 3">
    <name type="scientific">Amorphus orientalis</name>
    <dbReference type="NCBI Taxonomy" id="649198"/>
    <lineage>
        <taxon>Bacteria</taxon>
        <taxon>Pseudomonadati</taxon>
        <taxon>Pseudomonadota</taxon>
        <taxon>Alphaproteobacteria</taxon>
        <taxon>Hyphomicrobiales</taxon>
        <taxon>Amorphaceae</taxon>
        <taxon>Amorphus</taxon>
    </lineage>
</organism>
<comment type="caution">
    <text evidence="2">The sequence shown here is derived from an EMBL/GenBank/DDBJ whole genome shotgun (WGS) entry which is preliminary data.</text>
</comment>
<dbReference type="Pfam" id="PF00144">
    <property type="entry name" value="Beta-lactamase"/>
    <property type="match status" value="1"/>
</dbReference>
<evidence type="ECO:0000313" key="3">
    <source>
        <dbReference type="Proteomes" id="UP001229244"/>
    </source>
</evidence>
<feature type="domain" description="Beta-lactamase-related" evidence="1">
    <location>
        <begin position="34"/>
        <end position="389"/>
    </location>
</feature>
<dbReference type="PANTHER" id="PTHR43319">
    <property type="entry name" value="BETA-LACTAMASE-RELATED"/>
    <property type="match status" value="1"/>
</dbReference>